<feature type="chain" id="PRO_5045381450" evidence="2">
    <location>
        <begin position="20"/>
        <end position="269"/>
    </location>
</feature>
<dbReference type="InterPro" id="IPR026444">
    <property type="entry name" value="Secre_tail"/>
</dbReference>
<evidence type="ECO:0000313" key="5">
    <source>
        <dbReference type="EMBL" id="MFN1216213.1"/>
    </source>
</evidence>
<sequence length="269" mass="29041">MKKKLLIGAVMAVSVQITAQTVLLNETFETVDNNTNLAVGWSSEDRDGDGVSWMTIDDSNVSNPIGFSEKVAGSISPAATVDNLLISPPVSLSAGSISTLTYLAGSFTGSGNFPGNPHYAVYVLPAASTFMGTETPVLEETITTNDQAISKSVNLSAFAGQSVKIYFRNFNSPALYFLLDNVKITQGTLKILESNYNVQIGIYPNPATDFIMIKSKSKVIKATVYDSAGRKTSVRYDQNRVDVKTISPGVYTVRFETEDGKMTGKFIKK</sequence>
<evidence type="ECO:0000259" key="4">
    <source>
        <dbReference type="Pfam" id="PF18962"/>
    </source>
</evidence>
<evidence type="ECO:0000256" key="1">
    <source>
        <dbReference type="ARBA" id="ARBA00022729"/>
    </source>
</evidence>
<organism evidence="5 6">
    <name type="scientific">Chryseobacterium kwangjuense</name>
    <dbReference type="NCBI Taxonomy" id="267125"/>
    <lineage>
        <taxon>Bacteria</taxon>
        <taxon>Pseudomonadati</taxon>
        <taxon>Bacteroidota</taxon>
        <taxon>Flavobacteriia</taxon>
        <taxon>Flavobacteriales</taxon>
        <taxon>Weeksellaceae</taxon>
        <taxon>Chryseobacterium group</taxon>
        <taxon>Chryseobacterium</taxon>
    </lineage>
</organism>
<dbReference type="Gene3D" id="2.60.120.200">
    <property type="match status" value="1"/>
</dbReference>
<name>A0ABW9JYY8_9FLAO</name>
<comment type="caution">
    <text evidence="5">The sequence shown here is derived from an EMBL/GenBank/DDBJ whole genome shotgun (WGS) entry which is preliminary data.</text>
</comment>
<keyword evidence="6" id="KW-1185">Reference proteome</keyword>
<feature type="domain" description="Secretion system C-terminal sorting" evidence="4">
    <location>
        <begin position="202"/>
        <end position="267"/>
    </location>
</feature>
<dbReference type="RefSeq" id="WP_409355866.1">
    <property type="nucleotide sequence ID" value="NZ_JBJXVJ010000001.1"/>
</dbReference>
<dbReference type="InterPro" id="IPR011628">
    <property type="entry name" value="Cleaved_adhesin"/>
</dbReference>
<keyword evidence="1 2" id="KW-0732">Signal</keyword>
<dbReference type="Pfam" id="PF18962">
    <property type="entry name" value="Por_Secre_tail"/>
    <property type="match status" value="1"/>
</dbReference>
<evidence type="ECO:0000313" key="6">
    <source>
        <dbReference type="Proteomes" id="UP001634154"/>
    </source>
</evidence>
<evidence type="ECO:0000259" key="3">
    <source>
        <dbReference type="Pfam" id="PF07675"/>
    </source>
</evidence>
<dbReference type="NCBIfam" id="TIGR04183">
    <property type="entry name" value="Por_Secre_tail"/>
    <property type="match status" value="1"/>
</dbReference>
<dbReference type="Proteomes" id="UP001634154">
    <property type="component" value="Unassembled WGS sequence"/>
</dbReference>
<accession>A0ABW9JYY8</accession>
<gene>
    <name evidence="5" type="ORF">ACKW6Q_04420</name>
</gene>
<feature type="domain" description="Cleaved adhesin" evidence="3">
    <location>
        <begin position="27"/>
        <end position="163"/>
    </location>
</feature>
<feature type="signal peptide" evidence="2">
    <location>
        <begin position="1"/>
        <end position="19"/>
    </location>
</feature>
<proteinExistence type="predicted"/>
<dbReference type="Pfam" id="PF07675">
    <property type="entry name" value="Cleaved_Adhesin"/>
    <property type="match status" value="1"/>
</dbReference>
<protein>
    <submittedName>
        <fullName evidence="5">T9SS type A sorting domain-containing protein</fullName>
    </submittedName>
</protein>
<dbReference type="EMBL" id="JBJXVJ010000001">
    <property type="protein sequence ID" value="MFN1216213.1"/>
    <property type="molecule type" value="Genomic_DNA"/>
</dbReference>
<evidence type="ECO:0000256" key="2">
    <source>
        <dbReference type="SAM" id="SignalP"/>
    </source>
</evidence>
<reference evidence="5 6" key="1">
    <citation type="submission" date="2024-12" db="EMBL/GenBank/DDBJ databases">
        <title>Draft genome sequence of Chryseobacterium kwangjuense AG447.</title>
        <authorList>
            <person name="Cheptsov V.S."/>
            <person name="Belov A."/>
            <person name="Zavarzina A.G."/>
        </authorList>
    </citation>
    <scope>NUCLEOTIDE SEQUENCE [LARGE SCALE GENOMIC DNA]</scope>
    <source>
        <strain evidence="5 6">AG447</strain>
    </source>
</reference>
<dbReference type="NCBIfam" id="NF038128">
    <property type="entry name" value="choice_anch_J"/>
    <property type="match status" value="1"/>
</dbReference>